<proteinExistence type="predicted"/>
<evidence type="ECO:0000313" key="1">
    <source>
        <dbReference type="EMBL" id="XAI69398.1"/>
    </source>
</evidence>
<protein>
    <submittedName>
        <fullName evidence="1">Uncharacterized protein</fullName>
    </submittedName>
</protein>
<name>A0AAU6VYJ4_9VIRU</name>
<gene>
    <name evidence="1" type="ORF">Pyxpy01_00100</name>
</gene>
<dbReference type="EMBL" id="PP179310">
    <property type="protein sequence ID" value="XAI69398.1"/>
    <property type="molecule type" value="Genomic_DNA"/>
</dbReference>
<organism evidence="1">
    <name type="scientific">Pseudomonas phage Pyxpy01</name>
    <dbReference type="NCBI Taxonomy" id="3138546"/>
    <lineage>
        <taxon>Viruses</taxon>
    </lineage>
</organism>
<sequence length="67" mass="7765">MNDPKDVIIEDLKRTLSKLERTLRAAGSIEFQCYHNDRDRQLAGEFLKMADDAQRSLVFATEMEYGL</sequence>
<reference evidence="1" key="1">
    <citation type="journal article" date="2024" name="J. Gen. Virol.">
        <title>Novel phages of Pseudomonas syringae unveil numerous potential auxiliary metabolic genes.</title>
        <authorList>
            <person name="Feltin C."/>
            <person name="Garneau J.R."/>
            <person name="Morris C.E."/>
            <person name="Berard A."/>
            <person name="Torres-Barcelo C."/>
        </authorList>
    </citation>
    <scope>NUCLEOTIDE SEQUENCE</scope>
</reference>
<accession>A0AAU6VYJ4</accession>